<feature type="compositionally biased region" description="Basic residues" evidence="1">
    <location>
        <begin position="537"/>
        <end position="548"/>
    </location>
</feature>
<dbReference type="GO" id="GO:0030687">
    <property type="term" value="C:preribosome, large subunit precursor"/>
    <property type="evidence" value="ECO:0007669"/>
    <property type="project" value="TreeGrafter"/>
</dbReference>
<sequence>KSQQQELTQTQRKEFINTPRRTTEKAKSPDEMAKRKKNRTHKKGKEAATAAAATSTKSPKSFIIKSTRAHHTSASATRSPHHSTSLNLLVKDFRKVMEPNTASHLRLSICTDSLLLSCLALLHQERKSNKFKDFLAMAGPLSVTHIIMSTAKQLENQAGETEMISNLNLKIYKVPRGPTLTFKILRFSLMIDILNADKHARSPGAEFKTEPLLIMNNFNPDANATAEDINRLNLLTTTFRNLFPQIKVHEIQLSNTSSPHWGIKSAEKMMQGVSAPGQRTEEKSDKRNKHLLNLGSIEDVAEYLLGKGKGGPGSTASSSGFTGDDLRIRKMVNQSTTMVSVVKAKTKAKAKRPKIEGQLPKNYLGRGNIKNTKKAIRLKEIGPRMELGLIKIEQGLGGGDVLYHELIKKSKGEDQKIKKKIKEKETLKSKRKKEQEENVKKKAMEKEAKKKPDKKAPKQADDQSAGQEGEANEEEADNDDDDERRRREAKSMRTPSYLISLGEDSPDDKSMNSSDEQQSDESDAEPEPPTKEAPKTSNKRKKVKFSKS</sequence>
<dbReference type="AlphaFoldDB" id="A0A2S4VJN1"/>
<dbReference type="InterPro" id="IPR045112">
    <property type="entry name" value="PPAN-like"/>
</dbReference>
<feature type="compositionally biased region" description="Basic and acidic residues" evidence="1">
    <location>
        <begin position="412"/>
        <end position="461"/>
    </location>
</feature>
<dbReference type="PANTHER" id="PTHR12661">
    <property type="entry name" value="PETER PAN-RELATED"/>
    <property type="match status" value="1"/>
</dbReference>
<dbReference type="PROSITE" id="PS50833">
    <property type="entry name" value="BRIX"/>
    <property type="match status" value="1"/>
</dbReference>
<evidence type="ECO:0000313" key="4">
    <source>
        <dbReference type="Proteomes" id="UP000238274"/>
    </source>
</evidence>
<feature type="region of interest" description="Disordered" evidence="1">
    <location>
        <begin position="1"/>
        <end position="62"/>
    </location>
</feature>
<dbReference type="OrthoDB" id="10261452at2759"/>
<accession>A0A2S4VJN1</accession>
<reference evidence="4" key="2">
    <citation type="journal article" date="2018" name="BMC Genomics">
        <title>Genomic insights into host adaptation between the wheat stripe rust pathogen (Puccinia striiformis f. sp. tritici) and the barley stripe rust pathogen (Puccinia striiformis f. sp. hordei).</title>
        <authorList>
            <person name="Xia C."/>
            <person name="Wang M."/>
            <person name="Yin C."/>
            <person name="Cornejo O.E."/>
            <person name="Hulbert S.H."/>
            <person name="Chen X."/>
        </authorList>
    </citation>
    <scope>NUCLEOTIDE SEQUENCE [LARGE SCALE GENOMIC DNA]</scope>
    <source>
        <strain evidence="4">93TX-2</strain>
    </source>
</reference>
<evidence type="ECO:0000259" key="2">
    <source>
        <dbReference type="PROSITE" id="PS50833"/>
    </source>
</evidence>
<dbReference type="SMART" id="SM00879">
    <property type="entry name" value="Brix"/>
    <property type="match status" value="1"/>
</dbReference>
<dbReference type="InterPro" id="IPR007109">
    <property type="entry name" value="Brix"/>
</dbReference>
<dbReference type="Proteomes" id="UP000238274">
    <property type="component" value="Unassembled WGS sequence"/>
</dbReference>
<keyword evidence="4" id="KW-1185">Reference proteome</keyword>
<organism evidence="3 4">
    <name type="scientific">Puccinia striiformis</name>
    <dbReference type="NCBI Taxonomy" id="27350"/>
    <lineage>
        <taxon>Eukaryota</taxon>
        <taxon>Fungi</taxon>
        <taxon>Dikarya</taxon>
        <taxon>Basidiomycota</taxon>
        <taxon>Pucciniomycotina</taxon>
        <taxon>Pucciniomycetes</taxon>
        <taxon>Pucciniales</taxon>
        <taxon>Pucciniaceae</taxon>
        <taxon>Puccinia</taxon>
    </lineage>
</organism>
<evidence type="ECO:0000256" key="1">
    <source>
        <dbReference type="SAM" id="MobiDB-lite"/>
    </source>
</evidence>
<dbReference type="GO" id="GO:0006364">
    <property type="term" value="P:rRNA processing"/>
    <property type="evidence" value="ECO:0007669"/>
    <property type="project" value="InterPro"/>
</dbReference>
<reference evidence="4" key="3">
    <citation type="journal article" date="2018" name="Mol. Plant Microbe Interact.">
        <title>Genome sequence resources for the wheat stripe rust pathogen (Puccinia striiformis f. sp. tritici) and the barley stripe rust pathogen (Puccinia striiformis f. sp. hordei).</title>
        <authorList>
            <person name="Xia C."/>
            <person name="Wang M."/>
            <person name="Yin C."/>
            <person name="Cornejo O.E."/>
            <person name="Hulbert S.H."/>
            <person name="Chen X."/>
        </authorList>
    </citation>
    <scope>NUCLEOTIDE SEQUENCE [LARGE SCALE GENOMIC DNA]</scope>
    <source>
        <strain evidence="4">93TX-2</strain>
    </source>
</reference>
<dbReference type="Pfam" id="PF04427">
    <property type="entry name" value="Brix"/>
    <property type="match status" value="1"/>
</dbReference>
<feature type="non-terminal residue" evidence="3">
    <location>
        <position position="1"/>
    </location>
</feature>
<feature type="compositionally biased region" description="Acidic residues" evidence="1">
    <location>
        <begin position="517"/>
        <end position="526"/>
    </location>
</feature>
<comment type="caution">
    <text evidence="3">The sequence shown here is derived from an EMBL/GenBank/DDBJ whole genome shotgun (WGS) entry which is preliminary data.</text>
</comment>
<name>A0A2S4VJN1_9BASI</name>
<dbReference type="PANTHER" id="PTHR12661:SF5">
    <property type="entry name" value="SUPPRESSOR OF SWI4 1 HOMOLOG"/>
    <property type="match status" value="1"/>
</dbReference>
<dbReference type="GO" id="GO:0000027">
    <property type="term" value="P:ribosomal large subunit assembly"/>
    <property type="evidence" value="ECO:0007669"/>
    <property type="project" value="TreeGrafter"/>
</dbReference>
<feature type="region of interest" description="Disordered" evidence="1">
    <location>
        <begin position="412"/>
        <end position="548"/>
    </location>
</feature>
<feature type="domain" description="Brix" evidence="2">
    <location>
        <begin position="72"/>
        <end position="398"/>
    </location>
</feature>
<dbReference type="VEuPathDB" id="FungiDB:PSTT_08257"/>
<evidence type="ECO:0000313" key="3">
    <source>
        <dbReference type="EMBL" id="POW09699.1"/>
    </source>
</evidence>
<feature type="compositionally biased region" description="Basic and acidic residues" evidence="1">
    <location>
        <begin position="11"/>
        <end position="33"/>
    </location>
</feature>
<dbReference type="VEuPathDB" id="FungiDB:PSHT_09026"/>
<gene>
    <name evidence="3" type="ORF">PSHT_09026</name>
</gene>
<feature type="compositionally biased region" description="Acidic residues" evidence="1">
    <location>
        <begin position="470"/>
        <end position="482"/>
    </location>
</feature>
<dbReference type="EMBL" id="PKSM01000125">
    <property type="protein sequence ID" value="POW09699.1"/>
    <property type="molecule type" value="Genomic_DNA"/>
</dbReference>
<feature type="compositionally biased region" description="Low complexity" evidence="1">
    <location>
        <begin position="47"/>
        <end position="61"/>
    </location>
</feature>
<protein>
    <recommendedName>
        <fullName evidence="2">Brix domain-containing protein</fullName>
    </recommendedName>
</protein>
<proteinExistence type="predicted"/>
<reference evidence="3 4" key="1">
    <citation type="submission" date="2017-12" db="EMBL/GenBank/DDBJ databases">
        <title>Gene loss provides genomic basis for host adaptation in cereal stripe rust fungi.</title>
        <authorList>
            <person name="Xia C."/>
        </authorList>
    </citation>
    <scope>NUCLEOTIDE SEQUENCE [LARGE SCALE GENOMIC DNA]</scope>
    <source>
        <strain evidence="3 4">93TX-2</strain>
    </source>
</reference>
<dbReference type="GO" id="GO:0019843">
    <property type="term" value="F:rRNA binding"/>
    <property type="evidence" value="ECO:0007669"/>
    <property type="project" value="InterPro"/>
</dbReference>
<feature type="compositionally biased region" description="Polar residues" evidence="1">
    <location>
        <begin position="1"/>
        <end position="10"/>
    </location>
</feature>
<feature type="compositionally biased region" description="Basic residues" evidence="1">
    <location>
        <begin position="34"/>
        <end position="44"/>
    </location>
</feature>